<protein>
    <submittedName>
        <fullName evidence="1">Uncharacterized protein</fullName>
    </submittedName>
</protein>
<gene>
    <name evidence="1" type="ORF">PMIN01_05752</name>
</gene>
<name>A0A9P6GHR2_9PLEO</name>
<sequence>MGGLTIEIKARKVQTAEENAPANLASDYGSAYFSKVAHNGPKRAKPKTAFRLPEVSRLTYEETATLGYATNRFAFVGEVNQKFGPDNGPDGALEGWCRELVPAQINAVNSIRPHCHDLQDYLDKNNMRAFRPLFPTLKQIRVPSRAVNCDAKWPCRGDSMRKHLRQQAKERVSALVKQQEGEHIEVVSPDI</sequence>
<proteinExistence type="predicted"/>
<dbReference type="OrthoDB" id="5413827at2759"/>
<evidence type="ECO:0000313" key="1">
    <source>
        <dbReference type="EMBL" id="KAF9735837.1"/>
    </source>
</evidence>
<dbReference type="Proteomes" id="UP000756921">
    <property type="component" value="Unassembled WGS sequence"/>
</dbReference>
<organism evidence="1 2">
    <name type="scientific">Paraphaeosphaeria minitans</name>
    <dbReference type="NCBI Taxonomy" id="565426"/>
    <lineage>
        <taxon>Eukaryota</taxon>
        <taxon>Fungi</taxon>
        <taxon>Dikarya</taxon>
        <taxon>Ascomycota</taxon>
        <taxon>Pezizomycotina</taxon>
        <taxon>Dothideomycetes</taxon>
        <taxon>Pleosporomycetidae</taxon>
        <taxon>Pleosporales</taxon>
        <taxon>Massarineae</taxon>
        <taxon>Didymosphaeriaceae</taxon>
        <taxon>Paraphaeosphaeria</taxon>
    </lineage>
</organism>
<keyword evidence="2" id="KW-1185">Reference proteome</keyword>
<dbReference type="EMBL" id="WJXW01000005">
    <property type="protein sequence ID" value="KAF9735837.1"/>
    <property type="molecule type" value="Genomic_DNA"/>
</dbReference>
<accession>A0A9P6GHR2</accession>
<dbReference type="AlphaFoldDB" id="A0A9P6GHR2"/>
<comment type="caution">
    <text evidence="1">The sequence shown here is derived from an EMBL/GenBank/DDBJ whole genome shotgun (WGS) entry which is preliminary data.</text>
</comment>
<evidence type="ECO:0000313" key="2">
    <source>
        <dbReference type="Proteomes" id="UP000756921"/>
    </source>
</evidence>
<reference evidence="1" key="1">
    <citation type="journal article" date="2020" name="Mol. Plant Microbe Interact.">
        <title>Genome Sequence of the Biocontrol Agent Coniothyrium minitans strain Conio (IMI 134523).</title>
        <authorList>
            <person name="Patel D."/>
            <person name="Shittu T.A."/>
            <person name="Baroncelli R."/>
            <person name="Muthumeenakshi S."/>
            <person name="Osborne T.H."/>
            <person name="Janganan T.K."/>
            <person name="Sreenivasaprasad S."/>
        </authorList>
    </citation>
    <scope>NUCLEOTIDE SEQUENCE</scope>
    <source>
        <strain evidence="1">Conio</strain>
    </source>
</reference>